<dbReference type="OrthoDB" id="195113at2"/>
<comment type="caution">
    <text evidence="2">The sequence shown here is derived from an EMBL/GenBank/DDBJ whole genome shotgun (WGS) entry which is preliminary data.</text>
</comment>
<name>A0A2T3HPG8_9SPHI</name>
<dbReference type="GO" id="GO:0008703">
    <property type="term" value="F:5-amino-6-(5-phosphoribosylamino)uracil reductase activity"/>
    <property type="evidence" value="ECO:0007669"/>
    <property type="project" value="InterPro"/>
</dbReference>
<evidence type="ECO:0000259" key="1">
    <source>
        <dbReference type="Pfam" id="PF01872"/>
    </source>
</evidence>
<reference evidence="2 3" key="1">
    <citation type="submission" date="2018-03" db="EMBL/GenBank/DDBJ databases">
        <authorList>
            <person name="Keele B.F."/>
        </authorList>
    </citation>
    <scope>NUCLEOTIDE SEQUENCE [LARGE SCALE GENOMIC DNA]</scope>
    <source>
        <strain evidence="2 3">YL28-9</strain>
    </source>
</reference>
<dbReference type="InterPro" id="IPR024072">
    <property type="entry name" value="DHFR-like_dom_sf"/>
</dbReference>
<dbReference type="Pfam" id="PF01872">
    <property type="entry name" value="RibD_C"/>
    <property type="match status" value="1"/>
</dbReference>
<dbReference type="InterPro" id="IPR002734">
    <property type="entry name" value="RibDG_C"/>
</dbReference>
<proteinExistence type="predicted"/>
<dbReference type="Gene3D" id="3.40.430.10">
    <property type="entry name" value="Dihydrofolate Reductase, subunit A"/>
    <property type="match status" value="1"/>
</dbReference>
<gene>
    <name evidence="2" type="ORF">C7T94_06050</name>
</gene>
<dbReference type="GO" id="GO:0009231">
    <property type="term" value="P:riboflavin biosynthetic process"/>
    <property type="evidence" value="ECO:0007669"/>
    <property type="project" value="InterPro"/>
</dbReference>
<dbReference type="AlphaFoldDB" id="A0A2T3HPG8"/>
<dbReference type="RefSeq" id="WP_107214380.1">
    <property type="nucleotide sequence ID" value="NZ_KZ686268.1"/>
</dbReference>
<dbReference type="SUPFAM" id="SSF53597">
    <property type="entry name" value="Dihydrofolate reductase-like"/>
    <property type="match status" value="1"/>
</dbReference>
<sequence>MDLARTLLPTGLIDELSLFVCPTMLGRGRPLFPAGQPSGLRLEFRKSFGTGVVLHHYSLLPGPDK</sequence>
<feature type="domain" description="Bacterial bifunctional deaminase-reductase C-terminal" evidence="1">
    <location>
        <begin position="2"/>
        <end position="51"/>
    </location>
</feature>
<evidence type="ECO:0000313" key="3">
    <source>
        <dbReference type="Proteomes" id="UP000240912"/>
    </source>
</evidence>
<protein>
    <recommendedName>
        <fullName evidence="1">Bacterial bifunctional deaminase-reductase C-terminal domain-containing protein</fullName>
    </recommendedName>
</protein>
<evidence type="ECO:0000313" key="2">
    <source>
        <dbReference type="EMBL" id="PST84281.1"/>
    </source>
</evidence>
<dbReference type="Proteomes" id="UP000240912">
    <property type="component" value="Unassembled WGS sequence"/>
</dbReference>
<accession>A0A2T3HPG8</accession>
<dbReference type="EMBL" id="PYLS01000004">
    <property type="protein sequence ID" value="PST84281.1"/>
    <property type="molecule type" value="Genomic_DNA"/>
</dbReference>
<keyword evidence="3" id="KW-1185">Reference proteome</keyword>
<organism evidence="2 3">
    <name type="scientific">Pedobacter yulinensis</name>
    <dbReference type="NCBI Taxonomy" id="2126353"/>
    <lineage>
        <taxon>Bacteria</taxon>
        <taxon>Pseudomonadati</taxon>
        <taxon>Bacteroidota</taxon>
        <taxon>Sphingobacteriia</taxon>
        <taxon>Sphingobacteriales</taxon>
        <taxon>Sphingobacteriaceae</taxon>
        <taxon>Pedobacter</taxon>
    </lineage>
</organism>